<dbReference type="PANTHER" id="PTHR48106">
    <property type="entry name" value="QUINONE OXIDOREDUCTASE PIG3-RELATED"/>
    <property type="match status" value="1"/>
</dbReference>
<dbReference type="RefSeq" id="WP_407340885.1">
    <property type="nucleotide sequence ID" value="NZ_CP136862.1"/>
</dbReference>
<evidence type="ECO:0000313" key="5">
    <source>
        <dbReference type="Proteomes" id="UP001626536"/>
    </source>
</evidence>
<dbReference type="Gene3D" id="3.40.50.720">
    <property type="entry name" value="NAD(P)-binding Rossmann-like Domain"/>
    <property type="match status" value="1"/>
</dbReference>
<dbReference type="InterPro" id="IPR011032">
    <property type="entry name" value="GroES-like_sf"/>
</dbReference>
<dbReference type="InterPro" id="IPR013154">
    <property type="entry name" value="ADH-like_N"/>
</dbReference>
<dbReference type="InterPro" id="IPR036291">
    <property type="entry name" value="NAD(P)-bd_dom_sf"/>
</dbReference>
<dbReference type="Pfam" id="PF00107">
    <property type="entry name" value="ADH_zinc_N"/>
    <property type="match status" value="1"/>
</dbReference>
<dbReference type="SUPFAM" id="SSF51735">
    <property type="entry name" value="NAD(P)-binding Rossmann-fold domains"/>
    <property type="match status" value="1"/>
</dbReference>
<keyword evidence="1" id="KW-0521">NADP</keyword>
<dbReference type="SMART" id="SM00829">
    <property type="entry name" value="PKS_ER"/>
    <property type="match status" value="1"/>
</dbReference>
<evidence type="ECO:0000256" key="1">
    <source>
        <dbReference type="ARBA" id="ARBA00022857"/>
    </source>
</evidence>
<reference evidence="4 5" key="1">
    <citation type="submission" date="2023-10" db="EMBL/GenBank/DDBJ databases">
        <title>Novel methanotroph of the genus Methylocapsa from a subarctic wetland.</title>
        <authorList>
            <person name="Belova S.E."/>
            <person name="Oshkin I.Y."/>
            <person name="Miroshnikov K."/>
            <person name="Dedysh S.N."/>
        </authorList>
    </citation>
    <scope>NUCLEOTIDE SEQUENCE [LARGE SCALE GENOMIC DNA]</scope>
    <source>
        <strain evidence="4 5">RX1</strain>
    </source>
</reference>
<protein>
    <submittedName>
        <fullName evidence="4">Zinc-binding dehydrogenase</fullName>
    </submittedName>
</protein>
<feature type="domain" description="Enoyl reductase (ER)" evidence="3">
    <location>
        <begin position="11"/>
        <end position="304"/>
    </location>
</feature>
<evidence type="ECO:0000313" key="4">
    <source>
        <dbReference type="EMBL" id="WOJ91290.1"/>
    </source>
</evidence>
<name>A0ABZ0HY59_9HYPH</name>
<dbReference type="EMBL" id="CP136862">
    <property type="protein sequence ID" value="WOJ91290.1"/>
    <property type="molecule type" value="Genomic_DNA"/>
</dbReference>
<sequence length="310" mass="32241">MTMKALIFDPSAPHGLCFGKVDQPEPTAGQALVEVHALSLNWGELVFLNHMHKLGDVPGWDAAGVVARAAANGSGPPAGTRVVTAGWNGAWAELRAVDTTELAPVPDNVDLGAASTLPAAAVTALRSLRSLGSIVGRRVLITGASGGVGSFAVQLARSAGAHVVASVRRKDHEETLQKLGAKEVIVDFSALHEPVHGVLDSVGGSVLAEAFAQVASGGMLVSIGNASLSPSTIDFEQERARGGDRRIEVFTVGSSGYGPDLSNLLELMSRGELDAQIGWRGDWQQTADAVDALLERRLSGKVVLELPRIA</sequence>
<dbReference type="Pfam" id="PF08240">
    <property type="entry name" value="ADH_N"/>
    <property type="match status" value="1"/>
</dbReference>
<dbReference type="InterPro" id="IPR013149">
    <property type="entry name" value="ADH-like_C"/>
</dbReference>
<dbReference type="Proteomes" id="UP001626536">
    <property type="component" value="Chromosome"/>
</dbReference>
<dbReference type="SUPFAM" id="SSF50129">
    <property type="entry name" value="GroES-like"/>
    <property type="match status" value="1"/>
</dbReference>
<dbReference type="CDD" id="cd08270">
    <property type="entry name" value="MDR4"/>
    <property type="match status" value="1"/>
</dbReference>
<dbReference type="PANTHER" id="PTHR48106:SF18">
    <property type="entry name" value="QUINONE OXIDOREDUCTASE PIG3"/>
    <property type="match status" value="1"/>
</dbReference>
<keyword evidence="5" id="KW-1185">Reference proteome</keyword>
<keyword evidence="2" id="KW-0560">Oxidoreductase</keyword>
<evidence type="ECO:0000256" key="2">
    <source>
        <dbReference type="ARBA" id="ARBA00023002"/>
    </source>
</evidence>
<organism evidence="4 5">
    <name type="scientific">Methylocapsa polymorpha</name>
    <dbReference type="NCBI Taxonomy" id="3080828"/>
    <lineage>
        <taxon>Bacteria</taxon>
        <taxon>Pseudomonadati</taxon>
        <taxon>Pseudomonadota</taxon>
        <taxon>Alphaproteobacteria</taxon>
        <taxon>Hyphomicrobiales</taxon>
        <taxon>Beijerinckiaceae</taxon>
        <taxon>Methylocapsa</taxon>
    </lineage>
</organism>
<gene>
    <name evidence="4" type="ORF">RZS28_08565</name>
</gene>
<dbReference type="Gene3D" id="3.90.180.10">
    <property type="entry name" value="Medium-chain alcohol dehydrogenases, catalytic domain"/>
    <property type="match status" value="1"/>
</dbReference>
<dbReference type="InterPro" id="IPR020843">
    <property type="entry name" value="ER"/>
</dbReference>
<evidence type="ECO:0000259" key="3">
    <source>
        <dbReference type="SMART" id="SM00829"/>
    </source>
</evidence>
<proteinExistence type="predicted"/>
<accession>A0ABZ0HY59</accession>